<reference evidence="1 2" key="1">
    <citation type="submission" date="2015-05" db="EMBL/GenBank/DDBJ databases">
        <title>Distinctive expansion of gene families associated with plant cell wall degradation and secondary metabolism in the genomes of grapevine trunk pathogens.</title>
        <authorList>
            <person name="Lawrence D.P."/>
            <person name="Travadon R."/>
            <person name="Rolshausen P.E."/>
            <person name="Baumgartner K."/>
        </authorList>
    </citation>
    <scope>NUCLEOTIDE SEQUENCE [LARGE SCALE GENOMIC DNA]</scope>
    <source>
        <strain evidence="1">DA912</strain>
    </source>
</reference>
<dbReference type="EMBL" id="LCUC01000356">
    <property type="protein sequence ID" value="KKY31805.1"/>
    <property type="molecule type" value="Genomic_DNA"/>
</dbReference>
<dbReference type="InterPro" id="IPR013320">
    <property type="entry name" value="ConA-like_dom_sf"/>
</dbReference>
<organism evidence="1 2">
    <name type="scientific">Diaporthe ampelina</name>
    <dbReference type="NCBI Taxonomy" id="1214573"/>
    <lineage>
        <taxon>Eukaryota</taxon>
        <taxon>Fungi</taxon>
        <taxon>Dikarya</taxon>
        <taxon>Ascomycota</taxon>
        <taxon>Pezizomycotina</taxon>
        <taxon>Sordariomycetes</taxon>
        <taxon>Sordariomycetidae</taxon>
        <taxon>Diaporthales</taxon>
        <taxon>Diaporthaceae</taxon>
        <taxon>Diaporthe</taxon>
    </lineage>
</organism>
<evidence type="ECO:0000313" key="2">
    <source>
        <dbReference type="Proteomes" id="UP000034680"/>
    </source>
</evidence>
<comment type="caution">
    <text evidence="1">The sequence shown here is derived from an EMBL/GenBank/DDBJ whole genome shotgun (WGS) entry which is preliminary data.</text>
</comment>
<dbReference type="PRINTS" id="PR00977">
    <property type="entry name" value="SCYTLDPTASE"/>
</dbReference>
<dbReference type="CDD" id="cd13426">
    <property type="entry name" value="Peptidase_G1"/>
    <property type="match status" value="1"/>
</dbReference>
<dbReference type="GO" id="GO:0006508">
    <property type="term" value="P:proteolysis"/>
    <property type="evidence" value="ECO:0007669"/>
    <property type="project" value="InterPro"/>
</dbReference>
<dbReference type="SUPFAM" id="SSF49899">
    <property type="entry name" value="Concanavalin A-like lectins/glucanases"/>
    <property type="match status" value="1"/>
</dbReference>
<dbReference type="Gene3D" id="2.60.120.700">
    <property type="entry name" value="Peptidase G1"/>
    <property type="match status" value="1"/>
</dbReference>
<dbReference type="Pfam" id="PF01828">
    <property type="entry name" value="Peptidase_A4"/>
    <property type="match status" value="1"/>
</dbReference>
<protein>
    <submittedName>
        <fullName evidence="1">Putative peptidase a4 family protein</fullName>
    </submittedName>
</protein>
<evidence type="ECO:0000313" key="1">
    <source>
        <dbReference type="EMBL" id="KKY31805.1"/>
    </source>
</evidence>
<dbReference type="InterPro" id="IPR038656">
    <property type="entry name" value="Peptidase_G1_sf"/>
</dbReference>
<reference evidence="1 2" key="2">
    <citation type="submission" date="2015-05" db="EMBL/GenBank/DDBJ databases">
        <authorList>
            <person name="Morales-Cruz A."/>
            <person name="Amrine K.C."/>
            <person name="Cantu D."/>
        </authorList>
    </citation>
    <scope>NUCLEOTIDE SEQUENCE [LARGE SCALE GENOMIC DNA]</scope>
    <source>
        <strain evidence="1">DA912</strain>
    </source>
</reference>
<dbReference type="GO" id="GO:0070007">
    <property type="term" value="F:glutamic-type endopeptidase activity"/>
    <property type="evidence" value="ECO:0007669"/>
    <property type="project" value="InterPro"/>
</dbReference>
<dbReference type="STRING" id="1214573.A0A0G2HUQ2"/>
<proteinExistence type="predicted"/>
<gene>
    <name evidence="1" type="ORF">UCDDA912_g08229</name>
</gene>
<keyword evidence="2" id="KW-1185">Reference proteome</keyword>
<dbReference type="PANTHER" id="PTHR37536">
    <property type="entry name" value="PUTATIVE (AFU_ORTHOLOGUE AFUA_3G02970)-RELATED"/>
    <property type="match status" value="1"/>
</dbReference>
<dbReference type="OrthoDB" id="2862635at2759"/>
<dbReference type="Proteomes" id="UP000034680">
    <property type="component" value="Unassembled WGS sequence"/>
</dbReference>
<dbReference type="AlphaFoldDB" id="A0A0G2HUQ2"/>
<accession>A0A0G2HUQ2</accession>
<sequence>MRNNSYPEYSTKWSGSIQIGKGFNGVQGTIVTPRATGGSSAAAPPWVGLDGDTCSSAVLQTGISFYGDGSYDAWYEWIPDYSHSSSNFDISEADEIYMEVDASSKTTSVATL</sequence>
<dbReference type="PANTHER" id="PTHR37536:SF1">
    <property type="entry name" value="ASPERGILLOPEPSIN, PUTAITVE (AFU_ORTHOLOGUE AFUA_7G01200)"/>
    <property type="match status" value="1"/>
</dbReference>
<name>A0A0G2HUQ2_9PEZI</name>
<dbReference type="InterPro" id="IPR000250">
    <property type="entry name" value="Peptidase_G1"/>
</dbReference>